<dbReference type="AlphaFoldDB" id="A0A016SCU3"/>
<keyword evidence="3" id="KW-1185">Reference proteome</keyword>
<sequence>MHTDTILQKPKHCPNFYNDGIDRLEKSLRFLPLPRHSSCGRLPSKTPSSPPPTTSQPPLPSHMPKHSYHSQTLYNYNPVLSTATTSKTLVLESHKFNKPFNINSFICAHKQ</sequence>
<feature type="region of interest" description="Disordered" evidence="1">
    <location>
        <begin position="35"/>
        <end position="69"/>
    </location>
</feature>
<comment type="caution">
    <text evidence="2">The sequence shown here is derived from an EMBL/GenBank/DDBJ whole genome shotgun (WGS) entry which is preliminary data.</text>
</comment>
<feature type="compositionally biased region" description="Pro residues" evidence="1">
    <location>
        <begin position="48"/>
        <end position="61"/>
    </location>
</feature>
<evidence type="ECO:0000256" key="1">
    <source>
        <dbReference type="SAM" id="MobiDB-lite"/>
    </source>
</evidence>
<dbReference type="Proteomes" id="UP000024635">
    <property type="component" value="Unassembled WGS sequence"/>
</dbReference>
<gene>
    <name evidence="2" type="primary">Acey_s0251.g185</name>
    <name evidence="2" type="ORF">Y032_0251g185</name>
</gene>
<protein>
    <submittedName>
        <fullName evidence="2">Uncharacterized protein</fullName>
    </submittedName>
</protein>
<proteinExistence type="predicted"/>
<organism evidence="2 3">
    <name type="scientific">Ancylostoma ceylanicum</name>
    <dbReference type="NCBI Taxonomy" id="53326"/>
    <lineage>
        <taxon>Eukaryota</taxon>
        <taxon>Metazoa</taxon>
        <taxon>Ecdysozoa</taxon>
        <taxon>Nematoda</taxon>
        <taxon>Chromadorea</taxon>
        <taxon>Rhabditida</taxon>
        <taxon>Rhabditina</taxon>
        <taxon>Rhabditomorpha</taxon>
        <taxon>Strongyloidea</taxon>
        <taxon>Ancylostomatidae</taxon>
        <taxon>Ancylostomatinae</taxon>
        <taxon>Ancylostoma</taxon>
    </lineage>
</organism>
<reference evidence="3" key="1">
    <citation type="journal article" date="2015" name="Nat. Genet.">
        <title>The genome and transcriptome of the zoonotic hookworm Ancylostoma ceylanicum identify infection-specific gene families.</title>
        <authorList>
            <person name="Schwarz E.M."/>
            <person name="Hu Y."/>
            <person name="Antoshechkin I."/>
            <person name="Miller M.M."/>
            <person name="Sternberg P.W."/>
            <person name="Aroian R.V."/>
        </authorList>
    </citation>
    <scope>NUCLEOTIDE SEQUENCE</scope>
    <source>
        <strain evidence="3">HY135</strain>
    </source>
</reference>
<accession>A0A016SCU3</accession>
<evidence type="ECO:0000313" key="3">
    <source>
        <dbReference type="Proteomes" id="UP000024635"/>
    </source>
</evidence>
<evidence type="ECO:0000313" key="2">
    <source>
        <dbReference type="EMBL" id="EYB88192.1"/>
    </source>
</evidence>
<dbReference type="EMBL" id="JARK01001587">
    <property type="protein sequence ID" value="EYB88192.1"/>
    <property type="molecule type" value="Genomic_DNA"/>
</dbReference>
<name>A0A016SCU3_9BILA</name>